<dbReference type="EMBL" id="VAHF01000005">
    <property type="protein sequence ID" value="TXG61025.1"/>
    <property type="molecule type" value="Genomic_DNA"/>
</dbReference>
<comment type="caution">
    <text evidence="2">The sequence shown here is derived from an EMBL/GenBank/DDBJ whole genome shotgun (WGS) entry which is preliminary data.</text>
</comment>
<dbReference type="Proteomes" id="UP000323000">
    <property type="component" value="Chromosome 5"/>
</dbReference>
<sequence>MASIDDDSVTREKTTPPLTKKNASSQSLKAEVNKGSTQRTSTNLNRNKTQTNSGNALSSYYTVKLNHGIFLLWKSLVLPMIRGNMLKALSNGPIASSRLRRRLTRYQDSD</sequence>
<evidence type="ECO:0000313" key="3">
    <source>
        <dbReference type="Proteomes" id="UP000323000"/>
    </source>
</evidence>
<organism evidence="2 3">
    <name type="scientific">Acer yangbiense</name>
    <dbReference type="NCBI Taxonomy" id="1000413"/>
    <lineage>
        <taxon>Eukaryota</taxon>
        <taxon>Viridiplantae</taxon>
        <taxon>Streptophyta</taxon>
        <taxon>Embryophyta</taxon>
        <taxon>Tracheophyta</taxon>
        <taxon>Spermatophyta</taxon>
        <taxon>Magnoliopsida</taxon>
        <taxon>eudicotyledons</taxon>
        <taxon>Gunneridae</taxon>
        <taxon>Pentapetalae</taxon>
        <taxon>rosids</taxon>
        <taxon>malvids</taxon>
        <taxon>Sapindales</taxon>
        <taxon>Sapindaceae</taxon>
        <taxon>Hippocastanoideae</taxon>
        <taxon>Acereae</taxon>
        <taxon>Acer</taxon>
    </lineage>
</organism>
<protein>
    <submittedName>
        <fullName evidence="2">Uncharacterized protein</fullName>
    </submittedName>
</protein>
<evidence type="ECO:0000256" key="1">
    <source>
        <dbReference type="SAM" id="MobiDB-lite"/>
    </source>
</evidence>
<feature type="compositionally biased region" description="Polar residues" evidence="1">
    <location>
        <begin position="21"/>
        <end position="53"/>
    </location>
</feature>
<feature type="region of interest" description="Disordered" evidence="1">
    <location>
        <begin position="1"/>
        <end position="53"/>
    </location>
</feature>
<dbReference type="AlphaFoldDB" id="A0A5C7HW54"/>
<keyword evidence="3" id="KW-1185">Reference proteome</keyword>
<gene>
    <name evidence="2" type="ORF">EZV62_012388</name>
</gene>
<evidence type="ECO:0000313" key="2">
    <source>
        <dbReference type="EMBL" id="TXG61025.1"/>
    </source>
</evidence>
<proteinExistence type="predicted"/>
<accession>A0A5C7HW54</accession>
<name>A0A5C7HW54_9ROSI</name>
<reference evidence="3" key="1">
    <citation type="journal article" date="2019" name="Gigascience">
        <title>De novo genome assembly of the endangered Acer yangbiense, a plant species with extremely small populations endemic to Yunnan Province, China.</title>
        <authorList>
            <person name="Yang J."/>
            <person name="Wariss H.M."/>
            <person name="Tao L."/>
            <person name="Zhang R."/>
            <person name="Yun Q."/>
            <person name="Hollingsworth P."/>
            <person name="Dao Z."/>
            <person name="Luo G."/>
            <person name="Guo H."/>
            <person name="Ma Y."/>
            <person name="Sun W."/>
        </authorList>
    </citation>
    <scope>NUCLEOTIDE SEQUENCE [LARGE SCALE GENOMIC DNA]</scope>
    <source>
        <strain evidence="3">cv. Malutang</strain>
    </source>
</reference>